<dbReference type="WBParaSite" id="TTAC_0000719501-mRNA-1">
    <property type="protein sequence ID" value="TTAC_0000719501-mRNA-1"/>
    <property type="gene ID" value="TTAC_0000719501"/>
</dbReference>
<dbReference type="AlphaFoldDB" id="A0A158REF1"/>
<protein>
    <submittedName>
        <fullName evidence="1">CUB domain-containing protein</fullName>
    </submittedName>
</protein>
<reference evidence="1" key="1">
    <citation type="submission" date="2016-04" db="UniProtKB">
        <authorList>
            <consortium name="WormBaseParasite"/>
        </authorList>
    </citation>
    <scope>IDENTIFICATION</scope>
</reference>
<name>A0A158REF1_HYDTA</name>
<sequence length="648" mass="73059">LYICMRFQILNRTPPTEVFELIQGKFKGLLAEYNASSFYEDNESNLSKYLSGHRRSRCPIVGGFQAKNFMKIRSKSQICASSVYVTIDSECIRGEGIELHFNEVGCNPFEPALVTKFVCFVQWAEMGSVNTILVKEKSSADYIVASMFYQDPPTQVDTVNNEYGSFTKIYIGLGIFRPMAQSTKDGANVAYPAYLYDLQPFDTALKTSPAAFYEVQMRGAFGTCDDELEQCERGCNADARNRLFCRRSCPSVRKECSMAHSDSCEINASYRGLWLLIDPLPGGSEQSEQHRHTRRLINISDRTVTFANVLGDETFYEFSCLREASEIVPDWYILGGRQLQPGCHPRDVCLEVYQNRPIFSNEAPNTNTLLFRLCKSSLFLFSWIHLKTVNVETSNLLVIKMNTIFAAKSEKQGVDISNLCTFPDDPRSTKQRRAQVLVKQVSHRGPFGSPHEKIFNASKCEIYQIKLRGSIRLRAQFFSNLIVAQAARQFDAFAEQNGVEKEAKNHFVWSRKDTTFLPEMVSCAIELSDFNPQLGTTGEFDGFLRLKSSCSVDPFSRFTNNGKLAFVLLAKNILGGRSFNNKWGILVIQESEVEGKPTFNIYLFLTPQCQYEENAFGEILINNSSAVAIMHVVAGKEPSCLLSLCLCA</sequence>
<proteinExistence type="predicted"/>
<evidence type="ECO:0000313" key="1">
    <source>
        <dbReference type="WBParaSite" id="TTAC_0000719501-mRNA-1"/>
    </source>
</evidence>
<accession>A0A158REF1</accession>
<organism evidence="1">
    <name type="scientific">Hydatigena taeniaeformis</name>
    <name type="common">Feline tapeworm</name>
    <name type="synonym">Taenia taeniaeformis</name>
    <dbReference type="NCBI Taxonomy" id="6205"/>
    <lineage>
        <taxon>Eukaryota</taxon>
        <taxon>Metazoa</taxon>
        <taxon>Spiralia</taxon>
        <taxon>Lophotrochozoa</taxon>
        <taxon>Platyhelminthes</taxon>
        <taxon>Cestoda</taxon>
        <taxon>Eucestoda</taxon>
        <taxon>Cyclophyllidea</taxon>
        <taxon>Taeniidae</taxon>
        <taxon>Hydatigera</taxon>
    </lineage>
</organism>